<sequence length="158" mass="18084">MVELIQDSREKARIARRVLEALPEWFGIEASREGYIRESVDQPFFACYADGEAAGFLCLKETGRATAELAVMGVLPAFHRRGLGRALFDRAREYAAARGYSFLQVKTVQMGRYEIYDRTNRFYLSLGFQEFEVFPTLWDERNPCQVYVMAIGNNSTAN</sequence>
<reference evidence="4" key="1">
    <citation type="journal article" date="2021" name="PeerJ">
        <title>Extensive microbial diversity within the chicken gut microbiome revealed by metagenomics and culture.</title>
        <authorList>
            <person name="Gilroy R."/>
            <person name="Ravi A."/>
            <person name="Getino M."/>
            <person name="Pursley I."/>
            <person name="Horton D.L."/>
            <person name="Alikhan N.F."/>
            <person name="Baker D."/>
            <person name="Gharbi K."/>
            <person name="Hall N."/>
            <person name="Watson M."/>
            <person name="Adriaenssens E.M."/>
            <person name="Foster-Nyarko E."/>
            <person name="Jarju S."/>
            <person name="Secka A."/>
            <person name="Antonio M."/>
            <person name="Oren A."/>
            <person name="Chaudhuri R.R."/>
            <person name="La Ragione R."/>
            <person name="Hildebrand F."/>
            <person name="Pallen M.J."/>
        </authorList>
    </citation>
    <scope>NUCLEOTIDE SEQUENCE</scope>
    <source>
        <strain evidence="4">CHK179-5677</strain>
    </source>
</reference>
<dbReference type="CDD" id="cd04301">
    <property type="entry name" value="NAT_SF"/>
    <property type="match status" value="1"/>
</dbReference>
<evidence type="ECO:0000313" key="4">
    <source>
        <dbReference type="EMBL" id="HJG86488.1"/>
    </source>
</evidence>
<organism evidence="4 5">
    <name type="scientific">Pseudoflavonifractor capillosus</name>
    <dbReference type="NCBI Taxonomy" id="106588"/>
    <lineage>
        <taxon>Bacteria</taxon>
        <taxon>Bacillati</taxon>
        <taxon>Bacillota</taxon>
        <taxon>Clostridia</taxon>
        <taxon>Eubacteriales</taxon>
        <taxon>Oscillospiraceae</taxon>
        <taxon>Pseudoflavonifractor</taxon>
    </lineage>
</organism>
<dbReference type="PANTHER" id="PTHR43877:SF2">
    <property type="entry name" value="AMINOALKYLPHOSPHONATE N-ACETYLTRANSFERASE-RELATED"/>
    <property type="match status" value="1"/>
</dbReference>
<comment type="caution">
    <text evidence="4">The sequence shown here is derived from an EMBL/GenBank/DDBJ whole genome shotgun (WGS) entry which is preliminary data.</text>
</comment>
<dbReference type="RefSeq" id="WP_295370307.1">
    <property type="nucleotide sequence ID" value="NZ_DYUC01000052.1"/>
</dbReference>
<dbReference type="Proteomes" id="UP000760668">
    <property type="component" value="Unassembled WGS sequence"/>
</dbReference>
<dbReference type="Pfam" id="PF00583">
    <property type="entry name" value="Acetyltransf_1"/>
    <property type="match status" value="1"/>
</dbReference>
<dbReference type="InterPro" id="IPR050832">
    <property type="entry name" value="Bact_Acetyltransf"/>
</dbReference>
<protein>
    <submittedName>
        <fullName evidence="4">GNAT family N-acetyltransferase</fullName>
    </submittedName>
</protein>
<dbReference type="GO" id="GO:0016747">
    <property type="term" value="F:acyltransferase activity, transferring groups other than amino-acyl groups"/>
    <property type="evidence" value="ECO:0007669"/>
    <property type="project" value="InterPro"/>
</dbReference>
<dbReference type="EMBL" id="DYUC01000052">
    <property type="protein sequence ID" value="HJG86488.1"/>
    <property type="molecule type" value="Genomic_DNA"/>
</dbReference>
<evidence type="ECO:0000256" key="2">
    <source>
        <dbReference type="ARBA" id="ARBA00023315"/>
    </source>
</evidence>
<proteinExistence type="predicted"/>
<evidence type="ECO:0000259" key="3">
    <source>
        <dbReference type="PROSITE" id="PS51186"/>
    </source>
</evidence>
<keyword evidence="2" id="KW-0012">Acyltransferase</keyword>
<dbReference type="InterPro" id="IPR000182">
    <property type="entry name" value="GNAT_dom"/>
</dbReference>
<dbReference type="PANTHER" id="PTHR43877">
    <property type="entry name" value="AMINOALKYLPHOSPHONATE N-ACETYLTRANSFERASE-RELATED-RELATED"/>
    <property type="match status" value="1"/>
</dbReference>
<dbReference type="SUPFAM" id="SSF55729">
    <property type="entry name" value="Acyl-CoA N-acyltransferases (Nat)"/>
    <property type="match status" value="1"/>
</dbReference>
<gene>
    <name evidence="4" type="ORF">K8V01_05645</name>
</gene>
<name>A0A921ML18_9FIRM</name>
<dbReference type="AlphaFoldDB" id="A0A921ML18"/>
<dbReference type="InterPro" id="IPR016181">
    <property type="entry name" value="Acyl_CoA_acyltransferase"/>
</dbReference>
<keyword evidence="1" id="KW-0808">Transferase</keyword>
<dbReference type="PROSITE" id="PS51186">
    <property type="entry name" value="GNAT"/>
    <property type="match status" value="1"/>
</dbReference>
<reference evidence="4" key="2">
    <citation type="submission" date="2021-09" db="EMBL/GenBank/DDBJ databases">
        <authorList>
            <person name="Gilroy R."/>
        </authorList>
    </citation>
    <scope>NUCLEOTIDE SEQUENCE</scope>
    <source>
        <strain evidence="4">CHK179-5677</strain>
    </source>
</reference>
<evidence type="ECO:0000256" key="1">
    <source>
        <dbReference type="ARBA" id="ARBA00022679"/>
    </source>
</evidence>
<feature type="domain" description="N-acetyltransferase" evidence="3">
    <location>
        <begin position="1"/>
        <end position="154"/>
    </location>
</feature>
<evidence type="ECO:0000313" key="5">
    <source>
        <dbReference type="Proteomes" id="UP000760668"/>
    </source>
</evidence>
<accession>A0A921ML18</accession>
<dbReference type="Gene3D" id="3.40.630.30">
    <property type="match status" value="1"/>
</dbReference>